<organism evidence="2 3">
    <name type="scientific">Arenicella chitinivorans</name>
    <dbReference type="NCBI Taxonomy" id="1329800"/>
    <lineage>
        <taxon>Bacteria</taxon>
        <taxon>Pseudomonadati</taxon>
        <taxon>Pseudomonadota</taxon>
        <taxon>Gammaproteobacteria</taxon>
        <taxon>Arenicellales</taxon>
        <taxon>Arenicellaceae</taxon>
        <taxon>Arenicella</taxon>
    </lineage>
</organism>
<dbReference type="RefSeq" id="WP_189398351.1">
    <property type="nucleotide sequence ID" value="NZ_BMXA01000001.1"/>
</dbReference>
<gene>
    <name evidence="2" type="ORF">GCM10008090_04210</name>
</gene>
<comment type="caution">
    <text evidence="2">The sequence shown here is derived from an EMBL/GenBank/DDBJ whole genome shotgun (WGS) entry which is preliminary data.</text>
</comment>
<feature type="domain" description="DUF2726" evidence="1">
    <location>
        <begin position="39"/>
        <end position="160"/>
    </location>
</feature>
<keyword evidence="3" id="KW-1185">Reference proteome</keyword>
<dbReference type="AlphaFoldDB" id="A0A918RG79"/>
<dbReference type="Pfam" id="PF10881">
    <property type="entry name" value="DUF2726"/>
    <property type="match status" value="1"/>
</dbReference>
<dbReference type="EMBL" id="BMXA01000001">
    <property type="protein sequence ID" value="GGZ98821.1"/>
    <property type="molecule type" value="Genomic_DNA"/>
</dbReference>
<proteinExistence type="predicted"/>
<evidence type="ECO:0000313" key="2">
    <source>
        <dbReference type="EMBL" id="GGZ98821.1"/>
    </source>
</evidence>
<dbReference type="Proteomes" id="UP000614811">
    <property type="component" value="Unassembled WGS sequence"/>
</dbReference>
<dbReference type="Gene3D" id="3.30.65.10">
    <property type="entry name" value="Bacterial Topoisomerase I, domain 1"/>
    <property type="match status" value="1"/>
</dbReference>
<sequence length="263" mass="29902">MSLVGTLIGSLVLASAGGAACWWASNKAPASKFDLQRKRSLMSAAERNFFEGLMKSLGNEFYVFAKMRVSDVLQAGSDASWFQEQQIKLRLTDETFDYLLCKKQDMSVFGVVELETFEKGTDRKMRAAREKLIGEVCKRANLRVFYFDIRQDYRSMDIRRLVTGKSARKKPQSNSNSSVKKVELASESASVTQFTDLRSCPKCHNDLVSKVAVKGKRIGEKFLMCRKYPYCDYQVSMTDAKYLKMQKQEQKKVKKAGFSDWAG</sequence>
<reference evidence="2" key="2">
    <citation type="submission" date="2020-09" db="EMBL/GenBank/DDBJ databases">
        <authorList>
            <person name="Sun Q."/>
            <person name="Kim S."/>
        </authorList>
    </citation>
    <scope>NUCLEOTIDE SEQUENCE</scope>
    <source>
        <strain evidence="2">KCTC 12711</strain>
    </source>
</reference>
<reference evidence="2" key="1">
    <citation type="journal article" date="2014" name="Int. J. Syst. Evol. Microbiol.">
        <title>Complete genome sequence of Corynebacterium casei LMG S-19264T (=DSM 44701T), isolated from a smear-ripened cheese.</title>
        <authorList>
            <consortium name="US DOE Joint Genome Institute (JGI-PGF)"/>
            <person name="Walter F."/>
            <person name="Albersmeier A."/>
            <person name="Kalinowski J."/>
            <person name="Ruckert C."/>
        </authorList>
    </citation>
    <scope>NUCLEOTIDE SEQUENCE</scope>
    <source>
        <strain evidence="2">KCTC 12711</strain>
    </source>
</reference>
<name>A0A918RG79_9GAMM</name>
<accession>A0A918RG79</accession>
<evidence type="ECO:0000259" key="1">
    <source>
        <dbReference type="Pfam" id="PF10881"/>
    </source>
</evidence>
<dbReference type="InterPro" id="IPR024402">
    <property type="entry name" value="DUF2726"/>
</dbReference>
<evidence type="ECO:0000313" key="3">
    <source>
        <dbReference type="Proteomes" id="UP000614811"/>
    </source>
</evidence>
<protein>
    <recommendedName>
        <fullName evidence="1">DUF2726 domain-containing protein</fullName>
    </recommendedName>
</protein>